<dbReference type="OrthoDB" id="5795902at2759"/>
<feature type="signal peptide" evidence="13">
    <location>
        <begin position="1"/>
        <end position="22"/>
    </location>
</feature>
<evidence type="ECO:0000256" key="4">
    <source>
        <dbReference type="ARBA" id="ARBA00009743"/>
    </source>
</evidence>
<dbReference type="InterPro" id="IPR002241">
    <property type="entry name" value="Glyco_hydro_27"/>
</dbReference>
<keyword evidence="11 12" id="KW-0326">Glycosidase</keyword>
<dbReference type="Pfam" id="PF17801">
    <property type="entry name" value="Melibiase_C"/>
    <property type="match status" value="1"/>
</dbReference>
<sequence>MVGAIFSQSLTAAALLLGQATAYNKRYIDNSTGTPQVVIPGASSYNGLNLVPQMGWNNWNAFHCNVNETLLLSTAQNMVDLGLRDLGYNYIVMDDCWSIGRNSSGYLVENPVKFPNGIKDITDKIHALGMKFGMYSSAGVFTCGRYPGSLGFETQDADLWASWGVDYLKYDNCFNQGQSGTPKLSFDRYNVMSKALNATGRDIVYSMCNWGNDDPYDWAYTIANSGRMSGDIYDSFNRPDDRCPCTEAVGCAWPGFHCSVMNILNKMPAIQSRTMSGYFNDMDMLEIGNGGQSDSEYVVHFTMWAMNSSPLLIGTNIGTLSPANLAIYSNPAIIALNQDKSAGAAVRKWRYVVDPDETGQGEISLWTRSMANGDTVIALLNAANTTMMMNATMNDIFFDQRTAGAYQAPPQLSQTWDVYDLWANRMTEEEAAAVINGTSTLSENSTSRYNATATSYIEGIAANNTALMGVKVGSIAPSGTFSAEIARHSVGIYRLRSQGKASPRKRDEL</sequence>
<evidence type="ECO:0000256" key="13">
    <source>
        <dbReference type="SAM" id="SignalP"/>
    </source>
</evidence>
<evidence type="ECO:0000256" key="7">
    <source>
        <dbReference type="ARBA" id="ARBA00022729"/>
    </source>
</evidence>
<dbReference type="Gene3D" id="2.60.40.1180">
    <property type="entry name" value="Golgi alpha-mannosidase II"/>
    <property type="match status" value="1"/>
</dbReference>
<keyword evidence="16" id="KW-1185">Reference proteome</keyword>
<evidence type="ECO:0000256" key="5">
    <source>
        <dbReference type="ARBA" id="ARBA00012755"/>
    </source>
</evidence>
<dbReference type="GO" id="GO:0005995">
    <property type="term" value="P:melibiose catabolic process"/>
    <property type="evidence" value="ECO:0007669"/>
    <property type="project" value="UniProtKB-ARBA"/>
</dbReference>
<feature type="chain" id="PRO_5026156981" description="Alpha-galactosidase" evidence="13">
    <location>
        <begin position="23"/>
        <end position="509"/>
    </location>
</feature>
<gene>
    <name evidence="15" type="ORF">K504DRAFT_399988</name>
</gene>
<evidence type="ECO:0000313" key="15">
    <source>
        <dbReference type="EMBL" id="KAF2714156.1"/>
    </source>
</evidence>
<reference evidence="15" key="1">
    <citation type="journal article" date="2020" name="Stud. Mycol.">
        <title>101 Dothideomycetes genomes: a test case for predicting lifestyles and emergence of pathogens.</title>
        <authorList>
            <person name="Haridas S."/>
            <person name="Albert R."/>
            <person name="Binder M."/>
            <person name="Bloem J."/>
            <person name="Labutti K."/>
            <person name="Salamov A."/>
            <person name="Andreopoulos B."/>
            <person name="Baker S."/>
            <person name="Barry K."/>
            <person name="Bills G."/>
            <person name="Bluhm B."/>
            <person name="Cannon C."/>
            <person name="Castanera R."/>
            <person name="Culley D."/>
            <person name="Daum C."/>
            <person name="Ezra D."/>
            <person name="Gonzalez J."/>
            <person name="Henrissat B."/>
            <person name="Kuo A."/>
            <person name="Liang C."/>
            <person name="Lipzen A."/>
            <person name="Lutzoni F."/>
            <person name="Magnuson J."/>
            <person name="Mondo S."/>
            <person name="Nolan M."/>
            <person name="Ohm R."/>
            <person name="Pangilinan J."/>
            <person name="Park H.-J."/>
            <person name="Ramirez L."/>
            <person name="Alfaro M."/>
            <person name="Sun H."/>
            <person name="Tritt A."/>
            <person name="Yoshinaga Y."/>
            <person name="Zwiers L.-H."/>
            <person name="Turgeon B."/>
            <person name="Goodwin S."/>
            <person name="Spatafora J."/>
            <person name="Crous P."/>
            <person name="Grigoriev I."/>
        </authorList>
    </citation>
    <scope>NUCLEOTIDE SEQUENCE</scope>
    <source>
        <strain evidence="15">CBS 279.74</strain>
    </source>
</reference>
<evidence type="ECO:0000259" key="14">
    <source>
        <dbReference type="Pfam" id="PF17801"/>
    </source>
</evidence>
<keyword evidence="9 12" id="KW-1015">Disulfide bond</keyword>
<dbReference type="SUPFAM" id="SSF51011">
    <property type="entry name" value="Glycosyl hydrolase domain"/>
    <property type="match status" value="1"/>
</dbReference>
<dbReference type="InterPro" id="IPR013785">
    <property type="entry name" value="Aldolase_TIM"/>
</dbReference>
<proteinExistence type="inferred from homology"/>
<evidence type="ECO:0000256" key="1">
    <source>
        <dbReference type="ARBA" id="ARBA00001255"/>
    </source>
</evidence>
<evidence type="ECO:0000256" key="3">
    <source>
        <dbReference type="ARBA" id="ARBA00004613"/>
    </source>
</evidence>
<evidence type="ECO:0000256" key="12">
    <source>
        <dbReference type="RuleBase" id="RU361168"/>
    </source>
</evidence>
<dbReference type="GO" id="GO:0004557">
    <property type="term" value="F:alpha-galactosidase activity"/>
    <property type="evidence" value="ECO:0007669"/>
    <property type="project" value="UniProtKB-EC"/>
</dbReference>
<dbReference type="FunFam" id="3.20.20.70:FF:000202">
    <property type="entry name" value="Alpha-galactosidase"/>
    <property type="match status" value="1"/>
</dbReference>
<dbReference type="PROSITE" id="PS00512">
    <property type="entry name" value="ALPHA_GALACTOSIDASE"/>
    <property type="match status" value="1"/>
</dbReference>
<organism evidence="15 16">
    <name type="scientific">Pleomassaria siparia CBS 279.74</name>
    <dbReference type="NCBI Taxonomy" id="1314801"/>
    <lineage>
        <taxon>Eukaryota</taxon>
        <taxon>Fungi</taxon>
        <taxon>Dikarya</taxon>
        <taxon>Ascomycota</taxon>
        <taxon>Pezizomycotina</taxon>
        <taxon>Dothideomycetes</taxon>
        <taxon>Pleosporomycetidae</taxon>
        <taxon>Pleosporales</taxon>
        <taxon>Pleomassariaceae</taxon>
        <taxon>Pleomassaria</taxon>
    </lineage>
</organism>
<evidence type="ECO:0000256" key="9">
    <source>
        <dbReference type="ARBA" id="ARBA00023157"/>
    </source>
</evidence>
<comment type="subcellular location">
    <subcellularLocation>
        <location evidence="3">Secreted</location>
    </subcellularLocation>
</comment>
<dbReference type="PRINTS" id="PR00740">
    <property type="entry name" value="GLHYDRLASE27"/>
</dbReference>
<dbReference type="GO" id="GO:0005576">
    <property type="term" value="C:extracellular region"/>
    <property type="evidence" value="ECO:0007669"/>
    <property type="project" value="UniProtKB-SubCell"/>
</dbReference>
<evidence type="ECO:0000256" key="8">
    <source>
        <dbReference type="ARBA" id="ARBA00022801"/>
    </source>
</evidence>
<dbReference type="PANTHER" id="PTHR11452">
    <property type="entry name" value="ALPHA-GALACTOSIDASE/ALPHA-N-ACETYLGALACTOSAMINIDASE"/>
    <property type="match status" value="1"/>
</dbReference>
<name>A0A6G1KMN6_9PLEO</name>
<keyword evidence="10" id="KW-0325">Glycoprotein</keyword>
<dbReference type="Gene3D" id="3.20.20.70">
    <property type="entry name" value="Aldolase class I"/>
    <property type="match status" value="1"/>
</dbReference>
<dbReference type="InterPro" id="IPR041233">
    <property type="entry name" value="Melibiase_C"/>
</dbReference>
<dbReference type="Proteomes" id="UP000799428">
    <property type="component" value="Unassembled WGS sequence"/>
</dbReference>
<evidence type="ECO:0000256" key="6">
    <source>
        <dbReference type="ARBA" id="ARBA00022525"/>
    </source>
</evidence>
<dbReference type="AlphaFoldDB" id="A0A6G1KMN6"/>
<accession>A0A6G1KMN6</accession>
<feature type="domain" description="Alpha galactosidase C-terminal" evidence="14">
    <location>
        <begin position="360"/>
        <end position="429"/>
    </location>
</feature>
<evidence type="ECO:0000313" key="16">
    <source>
        <dbReference type="Proteomes" id="UP000799428"/>
    </source>
</evidence>
<dbReference type="PANTHER" id="PTHR11452:SF75">
    <property type="entry name" value="ALPHA-GALACTOSIDASE MEL1"/>
    <property type="match status" value="1"/>
</dbReference>
<dbReference type="PRINTS" id="PR00748">
    <property type="entry name" value="MELIBIASE"/>
</dbReference>
<evidence type="ECO:0000256" key="10">
    <source>
        <dbReference type="ARBA" id="ARBA00023180"/>
    </source>
</evidence>
<dbReference type="InterPro" id="IPR013780">
    <property type="entry name" value="Glyco_hydro_b"/>
</dbReference>
<dbReference type="InterPro" id="IPR006215">
    <property type="entry name" value="Glyco_hydro_melibiase"/>
</dbReference>
<dbReference type="EMBL" id="MU005765">
    <property type="protein sequence ID" value="KAF2714156.1"/>
    <property type="molecule type" value="Genomic_DNA"/>
</dbReference>
<keyword evidence="6" id="KW-0964">Secreted</keyword>
<dbReference type="InterPro" id="IPR000111">
    <property type="entry name" value="Glyco_hydro_27/36_CS"/>
</dbReference>
<evidence type="ECO:0000256" key="11">
    <source>
        <dbReference type="ARBA" id="ARBA00023295"/>
    </source>
</evidence>
<keyword evidence="8 12" id="KW-0378">Hydrolase</keyword>
<dbReference type="InterPro" id="IPR017853">
    <property type="entry name" value="GH"/>
</dbReference>
<comment type="function">
    <text evidence="2">Hydrolyzes a variety of simple alpha-D-galactoside as well as more complex molecules such as oligosaccharides and polysaccharides.</text>
</comment>
<dbReference type="Pfam" id="PF16499">
    <property type="entry name" value="Melibiase_2"/>
    <property type="match status" value="1"/>
</dbReference>
<dbReference type="SUPFAM" id="SSF51445">
    <property type="entry name" value="(Trans)glycosidases"/>
    <property type="match status" value="1"/>
</dbReference>
<dbReference type="CDD" id="cd14792">
    <property type="entry name" value="GH27"/>
    <property type="match status" value="1"/>
</dbReference>
<protein>
    <recommendedName>
        <fullName evidence="5 12">Alpha-galactosidase</fullName>
        <ecNumber evidence="5 12">3.2.1.22</ecNumber>
    </recommendedName>
    <alternativeName>
        <fullName evidence="12">Melibiase</fullName>
    </alternativeName>
</protein>
<comment type="catalytic activity">
    <reaction evidence="1 12">
        <text>Hydrolysis of terminal, non-reducing alpha-D-galactose residues in alpha-D-galactosides, including galactose oligosaccharides, galactomannans and galactolipids.</text>
        <dbReference type="EC" id="3.2.1.22"/>
    </reaction>
</comment>
<evidence type="ECO:0000256" key="2">
    <source>
        <dbReference type="ARBA" id="ARBA00003969"/>
    </source>
</evidence>
<keyword evidence="7 13" id="KW-0732">Signal</keyword>
<dbReference type="EC" id="3.2.1.22" evidence="5 12"/>
<comment type="similarity">
    <text evidence="4 12">Belongs to the glycosyl hydrolase 27 family.</text>
</comment>